<evidence type="ECO:0000259" key="2">
    <source>
        <dbReference type="Pfam" id="PF13635"/>
    </source>
</evidence>
<evidence type="ECO:0000259" key="1">
    <source>
        <dbReference type="Pfam" id="PF13173"/>
    </source>
</evidence>
<feature type="domain" description="DUF4143" evidence="2">
    <location>
        <begin position="174"/>
        <end position="322"/>
    </location>
</feature>
<dbReference type="EMBL" id="JACNJZ010000054">
    <property type="protein sequence ID" value="MBC8316789.1"/>
    <property type="molecule type" value="Genomic_DNA"/>
</dbReference>
<protein>
    <submittedName>
        <fullName evidence="3">ATP-binding protein</fullName>
    </submittedName>
</protein>
<reference evidence="3 4" key="1">
    <citation type="submission" date="2020-08" db="EMBL/GenBank/DDBJ databases">
        <title>Bridging the membrane lipid divide: bacteria of the FCB group superphylum have the potential to synthesize archaeal ether lipids.</title>
        <authorList>
            <person name="Villanueva L."/>
            <person name="Von Meijenfeldt F.A.B."/>
            <person name="Westbye A.B."/>
            <person name="Yadav S."/>
            <person name="Hopmans E.C."/>
            <person name="Dutilh B.E."/>
            <person name="Sinninghe Damste J.S."/>
        </authorList>
    </citation>
    <scope>NUCLEOTIDE SEQUENCE [LARGE SCALE GENOMIC DNA]</scope>
    <source>
        <strain evidence="3">NIOZ-UU47</strain>
    </source>
</reference>
<accession>A0A8J6TB69</accession>
<name>A0A8J6TB69_9BACT</name>
<dbReference type="Proteomes" id="UP000614424">
    <property type="component" value="Unassembled WGS sequence"/>
</dbReference>
<dbReference type="InterPro" id="IPR041682">
    <property type="entry name" value="AAA_14"/>
</dbReference>
<dbReference type="PANTHER" id="PTHR43566">
    <property type="entry name" value="CONSERVED PROTEIN"/>
    <property type="match status" value="1"/>
</dbReference>
<evidence type="ECO:0000313" key="4">
    <source>
        <dbReference type="Proteomes" id="UP000614424"/>
    </source>
</evidence>
<evidence type="ECO:0000313" key="3">
    <source>
        <dbReference type="EMBL" id="MBC8316789.1"/>
    </source>
</evidence>
<dbReference type="InterPro" id="IPR025420">
    <property type="entry name" value="DUF4143"/>
</dbReference>
<keyword evidence="3" id="KW-0547">Nucleotide-binding</keyword>
<comment type="caution">
    <text evidence="3">The sequence shown here is derived from an EMBL/GenBank/DDBJ whole genome shotgun (WGS) entry which is preliminary data.</text>
</comment>
<dbReference type="InterPro" id="IPR027417">
    <property type="entry name" value="P-loop_NTPase"/>
</dbReference>
<proteinExistence type="predicted"/>
<sequence length="380" mass="44415">MRYIEPYIREDLTRKMVFVGGPRQVGKTTLAKHILGLESGRYFNWDYDSDRQAILARKWTDDAPLLVFDELHKFPRWKNWLKGIYDVEGGHHSFLVTGSARLDLYRRGGDSMLGRYHYWRLHPYTLDELPKEISRSEALERLMQVGGFPEPFLENDIRNARRWQRERLNRILREDIRDLEPVRDIGNLILLLDLLRSRVGGMLVISNLAQDIQVASQSVKAWLSIFERMYLTFTVRPYTKSLPRAVVKPPKVYFFDNQDVLGDNGARFENLVAAHLLKRLHFEEDYEGRRCELHYIRDKEGREVDFAIVRDGVLEELIEVKFNDSSVSNHLKYYAGKLAPPKVTQIVGNLKEPFDKDGIRVTGVLDYFADPPWEMATRTA</sequence>
<dbReference type="Pfam" id="PF13173">
    <property type="entry name" value="AAA_14"/>
    <property type="match status" value="1"/>
</dbReference>
<feature type="domain" description="AAA" evidence="1">
    <location>
        <begin position="14"/>
        <end position="129"/>
    </location>
</feature>
<dbReference type="AlphaFoldDB" id="A0A8J6TB69"/>
<organism evidence="3 4">
    <name type="scientific">Candidatus Desulfobia pelagia</name>
    <dbReference type="NCBI Taxonomy" id="2841692"/>
    <lineage>
        <taxon>Bacteria</taxon>
        <taxon>Pseudomonadati</taxon>
        <taxon>Thermodesulfobacteriota</taxon>
        <taxon>Desulfobulbia</taxon>
        <taxon>Desulfobulbales</taxon>
        <taxon>Desulfobulbaceae</taxon>
        <taxon>Candidatus Desulfobia</taxon>
    </lineage>
</organism>
<keyword evidence="3" id="KW-0067">ATP-binding</keyword>
<dbReference type="GO" id="GO:0005524">
    <property type="term" value="F:ATP binding"/>
    <property type="evidence" value="ECO:0007669"/>
    <property type="project" value="UniProtKB-KW"/>
</dbReference>
<dbReference type="PANTHER" id="PTHR43566:SF1">
    <property type="entry name" value="AAA+ ATPASE DOMAIN-CONTAINING PROTEIN"/>
    <property type="match status" value="1"/>
</dbReference>
<dbReference type="Pfam" id="PF13635">
    <property type="entry name" value="DUF4143"/>
    <property type="match status" value="1"/>
</dbReference>
<dbReference type="SUPFAM" id="SSF52540">
    <property type="entry name" value="P-loop containing nucleoside triphosphate hydrolases"/>
    <property type="match status" value="1"/>
</dbReference>
<gene>
    <name evidence="3" type="ORF">H8E41_02720</name>
</gene>